<evidence type="ECO:0000313" key="13">
    <source>
        <dbReference type="EMBL" id="ESO01288.1"/>
    </source>
</evidence>
<dbReference type="eggNOG" id="KOG0488">
    <property type="taxonomic scope" value="Eukaryota"/>
</dbReference>
<evidence type="ECO:0000256" key="11">
    <source>
        <dbReference type="RuleBase" id="RU000682"/>
    </source>
</evidence>
<dbReference type="GeneID" id="20197007"/>
<evidence type="ECO:0000256" key="1">
    <source>
        <dbReference type="ARBA" id="ARBA00004123"/>
    </source>
</evidence>
<dbReference type="InterPro" id="IPR051003">
    <property type="entry name" value="AP_axis_regulatory_Homeobox"/>
</dbReference>
<dbReference type="FunFam" id="1.10.10.60:FF:000574">
    <property type="entry name" value="Homeobox protein CHOX-CAD2"/>
    <property type="match status" value="1"/>
</dbReference>
<dbReference type="InterPro" id="IPR009057">
    <property type="entry name" value="Homeodomain-like_sf"/>
</dbReference>
<evidence type="ECO:0000256" key="8">
    <source>
        <dbReference type="ARBA" id="ARBA00023163"/>
    </source>
</evidence>
<evidence type="ECO:0000313" key="14">
    <source>
        <dbReference type="EnsemblMetazoa" id="HelroP148587"/>
    </source>
</evidence>
<dbReference type="EMBL" id="AMQM01005048">
    <property type="status" value="NOT_ANNOTATED_CDS"/>
    <property type="molecule type" value="Genomic_DNA"/>
</dbReference>
<dbReference type="OrthoDB" id="6159439at2759"/>
<evidence type="ECO:0000256" key="7">
    <source>
        <dbReference type="ARBA" id="ARBA00023155"/>
    </source>
</evidence>
<dbReference type="KEGG" id="hro:HELRODRAFT_148587"/>
<dbReference type="GO" id="GO:0005634">
    <property type="term" value="C:nucleus"/>
    <property type="evidence" value="ECO:0007669"/>
    <property type="project" value="UniProtKB-SubCell"/>
</dbReference>
<dbReference type="PRINTS" id="PR00031">
    <property type="entry name" value="HTHREPRESSR"/>
</dbReference>
<keyword evidence="8" id="KW-0804">Transcription</keyword>
<dbReference type="AlphaFoldDB" id="T1EKA7"/>
<dbReference type="EMBL" id="KB096785">
    <property type="protein sequence ID" value="ESO01288.1"/>
    <property type="molecule type" value="Genomic_DNA"/>
</dbReference>
<dbReference type="PANTHER" id="PTHR45804">
    <property type="entry name" value="SEGMENTATION PROTEIN FUSHI TARAZU-LIKE PROTEIN"/>
    <property type="match status" value="1"/>
</dbReference>
<comment type="similarity">
    <text evidence="3">Belongs to the Caudal homeobox family.</text>
</comment>
<comment type="subcellular location">
    <subcellularLocation>
        <location evidence="1 10 11">Nucleus</location>
    </subcellularLocation>
</comment>
<accession>T1EKA7</accession>
<feature type="domain" description="Homeobox" evidence="12">
    <location>
        <begin position="1"/>
        <end position="57"/>
    </location>
</feature>
<reference evidence="15" key="1">
    <citation type="submission" date="2012-12" db="EMBL/GenBank/DDBJ databases">
        <authorList>
            <person name="Hellsten U."/>
            <person name="Grimwood J."/>
            <person name="Chapman J.A."/>
            <person name="Shapiro H."/>
            <person name="Aerts A."/>
            <person name="Otillar R.P."/>
            <person name="Terry A.Y."/>
            <person name="Boore J.L."/>
            <person name="Simakov O."/>
            <person name="Marletaz F."/>
            <person name="Cho S.-J."/>
            <person name="Edsinger-Gonzales E."/>
            <person name="Havlak P."/>
            <person name="Kuo D.-H."/>
            <person name="Larsson T."/>
            <person name="Lv J."/>
            <person name="Arendt D."/>
            <person name="Savage R."/>
            <person name="Osoegawa K."/>
            <person name="de Jong P."/>
            <person name="Lindberg D.R."/>
            <person name="Seaver E.C."/>
            <person name="Weisblat D.A."/>
            <person name="Putnam N.H."/>
            <person name="Grigoriev I.V."/>
            <person name="Rokhsar D.S."/>
        </authorList>
    </citation>
    <scope>NUCLEOTIDE SEQUENCE</scope>
</reference>
<reference evidence="13 15" key="2">
    <citation type="journal article" date="2013" name="Nature">
        <title>Insights into bilaterian evolution from three spiralian genomes.</title>
        <authorList>
            <person name="Simakov O."/>
            <person name="Marletaz F."/>
            <person name="Cho S.J."/>
            <person name="Edsinger-Gonzales E."/>
            <person name="Havlak P."/>
            <person name="Hellsten U."/>
            <person name="Kuo D.H."/>
            <person name="Larsson T."/>
            <person name="Lv J."/>
            <person name="Arendt D."/>
            <person name="Savage R."/>
            <person name="Osoegawa K."/>
            <person name="de Jong P."/>
            <person name="Grimwood J."/>
            <person name="Chapman J.A."/>
            <person name="Shapiro H."/>
            <person name="Aerts A."/>
            <person name="Otillar R.P."/>
            <person name="Terry A.Y."/>
            <person name="Boore J.L."/>
            <person name="Grigoriev I.V."/>
            <person name="Lindberg D.R."/>
            <person name="Seaver E.C."/>
            <person name="Weisblat D.A."/>
            <person name="Putnam N.H."/>
            <person name="Rokhsar D.S."/>
        </authorList>
    </citation>
    <scope>NUCLEOTIDE SEQUENCE</scope>
</reference>
<evidence type="ECO:0000256" key="9">
    <source>
        <dbReference type="ARBA" id="ARBA00023242"/>
    </source>
</evidence>
<gene>
    <name evidence="14" type="primary">20197007</name>
    <name evidence="13" type="ORF">HELRODRAFT_148587</name>
</gene>
<evidence type="ECO:0000256" key="3">
    <source>
        <dbReference type="ARBA" id="ARBA00010341"/>
    </source>
</evidence>
<keyword evidence="6 10" id="KW-0238">DNA-binding</keyword>
<evidence type="ECO:0000259" key="12">
    <source>
        <dbReference type="PROSITE" id="PS50071"/>
    </source>
</evidence>
<keyword evidence="9 10" id="KW-0539">Nucleus</keyword>
<reference evidence="14" key="3">
    <citation type="submission" date="2015-06" db="UniProtKB">
        <authorList>
            <consortium name="EnsemblMetazoa"/>
        </authorList>
    </citation>
    <scope>IDENTIFICATION</scope>
</reference>
<dbReference type="Pfam" id="PF00046">
    <property type="entry name" value="Homeodomain"/>
    <property type="match status" value="1"/>
</dbReference>
<keyword evidence="15" id="KW-1185">Reference proteome</keyword>
<dbReference type="HOGENOM" id="CLU_049543_10_3_1"/>
<comment type="similarity">
    <text evidence="2">Belongs to the Abd-B homeobox family.</text>
</comment>
<protein>
    <recommendedName>
        <fullName evidence="12">Homeobox domain-containing protein</fullName>
    </recommendedName>
</protein>
<sequence>ESYRMVYTAHQRNLLEIEYKSKGFIERKDRERIAEQTGLDDSQIKYWFQNRRVKDKK</sequence>
<name>T1EKA7_HELRO</name>
<evidence type="ECO:0000256" key="2">
    <source>
        <dbReference type="ARBA" id="ARBA00006317"/>
    </source>
</evidence>
<dbReference type="EnsemblMetazoa" id="HelroT148587">
    <property type="protein sequence ID" value="HelroP148587"/>
    <property type="gene ID" value="HelroG148587"/>
</dbReference>
<evidence type="ECO:0000256" key="5">
    <source>
        <dbReference type="ARBA" id="ARBA00023015"/>
    </source>
</evidence>
<evidence type="ECO:0000256" key="10">
    <source>
        <dbReference type="PROSITE-ProRule" id="PRU00108"/>
    </source>
</evidence>
<dbReference type="GO" id="GO:0003677">
    <property type="term" value="F:DNA binding"/>
    <property type="evidence" value="ECO:0007669"/>
    <property type="project" value="UniProtKB-UniRule"/>
</dbReference>
<dbReference type="Gene3D" id="1.10.10.60">
    <property type="entry name" value="Homeodomain-like"/>
    <property type="match status" value="1"/>
</dbReference>
<dbReference type="InParanoid" id="T1EKA7"/>
<dbReference type="InterPro" id="IPR001356">
    <property type="entry name" value="HD"/>
</dbReference>
<dbReference type="RefSeq" id="XP_009020524.1">
    <property type="nucleotide sequence ID" value="XM_009022276.1"/>
</dbReference>
<evidence type="ECO:0000256" key="4">
    <source>
        <dbReference type="ARBA" id="ARBA00022473"/>
    </source>
</evidence>
<dbReference type="PANTHER" id="PTHR45804:SF10">
    <property type="entry name" value="HOMEOBOX PROTEIN HOX-C11A-LIKE"/>
    <property type="match status" value="1"/>
</dbReference>
<evidence type="ECO:0000313" key="15">
    <source>
        <dbReference type="Proteomes" id="UP000015101"/>
    </source>
</evidence>
<dbReference type="SUPFAM" id="SSF46689">
    <property type="entry name" value="Homeodomain-like"/>
    <property type="match status" value="1"/>
</dbReference>
<keyword evidence="5" id="KW-0805">Transcription regulation</keyword>
<dbReference type="PROSITE" id="PS50071">
    <property type="entry name" value="HOMEOBOX_2"/>
    <property type="match status" value="1"/>
</dbReference>
<dbReference type="Proteomes" id="UP000015101">
    <property type="component" value="Unassembled WGS sequence"/>
</dbReference>
<dbReference type="CDD" id="cd00086">
    <property type="entry name" value="homeodomain"/>
    <property type="match status" value="1"/>
</dbReference>
<keyword evidence="7 10" id="KW-0371">Homeobox</keyword>
<proteinExistence type="inferred from homology"/>
<keyword evidence="4" id="KW-0217">Developmental protein</keyword>
<dbReference type="CTD" id="20197007"/>
<dbReference type="InterPro" id="IPR000047">
    <property type="entry name" value="HTH_motif"/>
</dbReference>
<organism evidence="14 15">
    <name type="scientific">Helobdella robusta</name>
    <name type="common">Californian leech</name>
    <dbReference type="NCBI Taxonomy" id="6412"/>
    <lineage>
        <taxon>Eukaryota</taxon>
        <taxon>Metazoa</taxon>
        <taxon>Spiralia</taxon>
        <taxon>Lophotrochozoa</taxon>
        <taxon>Annelida</taxon>
        <taxon>Clitellata</taxon>
        <taxon>Hirudinea</taxon>
        <taxon>Rhynchobdellida</taxon>
        <taxon>Glossiphoniidae</taxon>
        <taxon>Helobdella</taxon>
    </lineage>
</organism>
<evidence type="ECO:0000256" key="6">
    <source>
        <dbReference type="ARBA" id="ARBA00023125"/>
    </source>
</evidence>
<dbReference type="SMART" id="SM00389">
    <property type="entry name" value="HOX"/>
    <property type="match status" value="1"/>
</dbReference>